<evidence type="ECO:0000256" key="1">
    <source>
        <dbReference type="ARBA" id="ARBA00004651"/>
    </source>
</evidence>
<keyword evidence="3 10" id="KW-0716">Sensory transduction</keyword>
<gene>
    <name evidence="11" type="ORF">ALC56_07053</name>
</gene>
<dbReference type="PANTHER" id="PTHR21137">
    <property type="entry name" value="ODORANT RECEPTOR"/>
    <property type="match status" value="1"/>
</dbReference>
<dbReference type="Pfam" id="PF02949">
    <property type="entry name" value="7tm_6"/>
    <property type="match status" value="1"/>
</dbReference>
<dbReference type="AlphaFoldDB" id="A0A195FD36"/>
<proteinExistence type="inferred from homology"/>
<evidence type="ECO:0000256" key="10">
    <source>
        <dbReference type="RuleBase" id="RU351113"/>
    </source>
</evidence>
<dbReference type="PANTHER" id="PTHR21137:SF35">
    <property type="entry name" value="ODORANT RECEPTOR 19A-RELATED"/>
    <property type="match status" value="1"/>
</dbReference>
<comment type="subcellular location">
    <subcellularLocation>
        <location evidence="1 10">Cell membrane</location>
        <topology evidence="1 10">Multi-pass membrane protein</topology>
    </subcellularLocation>
</comment>
<evidence type="ECO:0000256" key="2">
    <source>
        <dbReference type="ARBA" id="ARBA00022475"/>
    </source>
</evidence>
<keyword evidence="12" id="KW-1185">Reference proteome</keyword>
<evidence type="ECO:0000256" key="9">
    <source>
        <dbReference type="ARBA" id="ARBA00023224"/>
    </source>
</evidence>
<evidence type="ECO:0000256" key="7">
    <source>
        <dbReference type="ARBA" id="ARBA00023136"/>
    </source>
</evidence>
<dbReference type="STRING" id="34720.A0A195FD36"/>
<sequence length="361" mass="41462">MRRKVMLKEVISAVKLSVLPICCWPLPQDATKFKMFCMTLHHCLSIIVTTALKLPLIYGITNHLDDPPVLVNQIVLLSGTFHANFNFIFHITYYHHIQIATSEIVNFCNVMKPHEEVVIQRYIDKCIAFYGIFLVAFYWITFVVIAILPPLMHQPFPTLAEYPFDVSYQPVKTIIYIQQSMAGIMISGQLCINVHMAMLLWFTSARFEILTKELEKTANVYQLFECIKKHQKLLIYAKEVTNAARPFAFTTIYCSTISLIGVFLLLISHQPIAVIFQFFVLGIISIAEVFMYTWPAEHLMYTSNDIGYAGYESSWYSKDISLQKNLLYTVTRCQHPVTLTVPCLLPSLSLNYYASVSHILN</sequence>
<accession>A0A195FD36</accession>
<keyword evidence="5 10" id="KW-0552">Olfaction</keyword>
<keyword evidence="7 10" id="KW-0472">Membrane</keyword>
<evidence type="ECO:0000256" key="6">
    <source>
        <dbReference type="ARBA" id="ARBA00022989"/>
    </source>
</evidence>
<feature type="transmembrane region" description="Helical" evidence="10">
    <location>
        <begin position="127"/>
        <end position="148"/>
    </location>
</feature>
<keyword evidence="9 10" id="KW-0807">Transducer</keyword>
<organism evidence="11 12">
    <name type="scientific">Trachymyrmex septentrionalis</name>
    <dbReference type="NCBI Taxonomy" id="34720"/>
    <lineage>
        <taxon>Eukaryota</taxon>
        <taxon>Metazoa</taxon>
        <taxon>Ecdysozoa</taxon>
        <taxon>Arthropoda</taxon>
        <taxon>Hexapoda</taxon>
        <taxon>Insecta</taxon>
        <taxon>Pterygota</taxon>
        <taxon>Neoptera</taxon>
        <taxon>Endopterygota</taxon>
        <taxon>Hymenoptera</taxon>
        <taxon>Apocrita</taxon>
        <taxon>Aculeata</taxon>
        <taxon>Formicoidea</taxon>
        <taxon>Formicidae</taxon>
        <taxon>Myrmicinae</taxon>
        <taxon>Trachymyrmex</taxon>
    </lineage>
</organism>
<keyword evidence="4 10" id="KW-0812">Transmembrane</keyword>
<name>A0A195FD36_9HYME</name>
<evidence type="ECO:0000313" key="12">
    <source>
        <dbReference type="Proteomes" id="UP000078541"/>
    </source>
</evidence>
<dbReference type="EMBL" id="KQ981656">
    <property type="protein sequence ID" value="KYN38570.1"/>
    <property type="molecule type" value="Genomic_DNA"/>
</dbReference>
<reference evidence="11 12" key="1">
    <citation type="submission" date="2016-03" db="EMBL/GenBank/DDBJ databases">
        <title>Trachymyrmex septentrionalis WGS genome.</title>
        <authorList>
            <person name="Nygaard S."/>
            <person name="Hu H."/>
            <person name="Boomsma J."/>
            <person name="Zhang G."/>
        </authorList>
    </citation>
    <scope>NUCLEOTIDE SEQUENCE [LARGE SCALE GENOMIC DNA]</scope>
    <source>
        <strain evidence="11">Tsep2-gDNA-1</strain>
        <tissue evidence="11">Whole body</tissue>
    </source>
</reference>
<evidence type="ECO:0000256" key="3">
    <source>
        <dbReference type="ARBA" id="ARBA00022606"/>
    </source>
</evidence>
<evidence type="ECO:0000256" key="5">
    <source>
        <dbReference type="ARBA" id="ARBA00022725"/>
    </source>
</evidence>
<evidence type="ECO:0000256" key="4">
    <source>
        <dbReference type="ARBA" id="ARBA00022692"/>
    </source>
</evidence>
<protein>
    <recommendedName>
        <fullName evidence="10">Odorant receptor</fullName>
    </recommendedName>
</protein>
<dbReference type="GO" id="GO:0005886">
    <property type="term" value="C:plasma membrane"/>
    <property type="evidence" value="ECO:0007669"/>
    <property type="project" value="UniProtKB-SubCell"/>
</dbReference>
<feature type="transmembrane region" description="Helical" evidence="10">
    <location>
        <begin position="181"/>
        <end position="202"/>
    </location>
</feature>
<feature type="transmembrane region" description="Helical" evidence="10">
    <location>
        <begin position="273"/>
        <end position="294"/>
    </location>
</feature>
<keyword evidence="8 10" id="KW-0675">Receptor</keyword>
<evidence type="ECO:0000313" key="11">
    <source>
        <dbReference type="EMBL" id="KYN38570.1"/>
    </source>
</evidence>
<keyword evidence="2" id="KW-1003">Cell membrane</keyword>
<dbReference type="InterPro" id="IPR004117">
    <property type="entry name" value="7tm6_olfct_rcpt"/>
</dbReference>
<dbReference type="GO" id="GO:0004984">
    <property type="term" value="F:olfactory receptor activity"/>
    <property type="evidence" value="ECO:0007669"/>
    <property type="project" value="InterPro"/>
</dbReference>
<dbReference type="Proteomes" id="UP000078541">
    <property type="component" value="Unassembled WGS sequence"/>
</dbReference>
<dbReference type="GO" id="GO:0007165">
    <property type="term" value="P:signal transduction"/>
    <property type="evidence" value="ECO:0007669"/>
    <property type="project" value="UniProtKB-KW"/>
</dbReference>
<feature type="transmembrane region" description="Helical" evidence="10">
    <location>
        <begin position="247"/>
        <end position="267"/>
    </location>
</feature>
<comment type="similarity">
    <text evidence="10">Belongs to the insect chemoreceptor superfamily. Heteromeric odorant receptor channel (TC 1.A.69) family.</text>
</comment>
<keyword evidence="6 10" id="KW-1133">Transmembrane helix</keyword>
<comment type="caution">
    <text evidence="10">Lacks conserved residue(s) required for the propagation of feature annotation.</text>
</comment>
<evidence type="ECO:0000256" key="8">
    <source>
        <dbReference type="ARBA" id="ARBA00023170"/>
    </source>
</evidence>
<dbReference type="GO" id="GO:0005549">
    <property type="term" value="F:odorant binding"/>
    <property type="evidence" value="ECO:0007669"/>
    <property type="project" value="InterPro"/>
</dbReference>